<keyword evidence="5 6" id="KW-0472">Membrane</keyword>
<feature type="transmembrane region" description="Helical" evidence="6">
    <location>
        <begin position="216"/>
        <end position="236"/>
    </location>
</feature>
<name>A0ABP6P3A1_9ACTN</name>
<feature type="transmembrane region" description="Helical" evidence="6">
    <location>
        <begin position="6"/>
        <end position="28"/>
    </location>
</feature>
<evidence type="ECO:0000313" key="9">
    <source>
        <dbReference type="Proteomes" id="UP001500320"/>
    </source>
</evidence>
<gene>
    <name evidence="8" type="ORF">GCM10010466_66000</name>
</gene>
<evidence type="ECO:0000256" key="5">
    <source>
        <dbReference type="ARBA" id="ARBA00023136"/>
    </source>
</evidence>
<evidence type="ECO:0000256" key="3">
    <source>
        <dbReference type="ARBA" id="ARBA00022692"/>
    </source>
</evidence>
<accession>A0ABP6P3A1</accession>
<keyword evidence="2" id="KW-1003">Cell membrane</keyword>
<evidence type="ECO:0000313" key="8">
    <source>
        <dbReference type="EMBL" id="GAA3165991.1"/>
    </source>
</evidence>
<comment type="caution">
    <text evidence="8">The sequence shown here is derived from an EMBL/GenBank/DDBJ whole genome shotgun (WGS) entry which is preliminary data.</text>
</comment>
<keyword evidence="3 6" id="KW-0812">Transmembrane</keyword>
<organism evidence="8 9">
    <name type="scientific">Planomonospora alba</name>
    <dbReference type="NCBI Taxonomy" id="161354"/>
    <lineage>
        <taxon>Bacteria</taxon>
        <taxon>Bacillati</taxon>
        <taxon>Actinomycetota</taxon>
        <taxon>Actinomycetes</taxon>
        <taxon>Streptosporangiales</taxon>
        <taxon>Streptosporangiaceae</taxon>
        <taxon>Planomonospora</taxon>
    </lineage>
</organism>
<dbReference type="RefSeq" id="WP_344866549.1">
    <property type="nucleotide sequence ID" value="NZ_BAAAUT010000094.1"/>
</dbReference>
<dbReference type="PANTHER" id="PTHR35007:SF3">
    <property type="entry name" value="POSSIBLE CONSERVED ALANINE RICH MEMBRANE PROTEIN"/>
    <property type="match status" value="1"/>
</dbReference>
<reference evidence="9" key="1">
    <citation type="journal article" date="2019" name="Int. J. Syst. Evol. Microbiol.">
        <title>The Global Catalogue of Microorganisms (GCM) 10K type strain sequencing project: providing services to taxonomists for standard genome sequencing and annotation.</title>
        <authorList>
            <consortium name="The Broad Institute Genomics Platform"/>
            <consortium name="The Broad Institute Genome Sequencing Center for Infectious Disease"/>
            <person name="Wu L."/>
            <person name="Ma J."/>
        </authorList>
    </citation>
    <scope>NUCLEOTIDE SEQUENCE [LARGE SCALE GENOMIC DNA]</scope>
    <source>
        <strain evidence="9">JCM 9373</strain>
    </source>
</reference>
<evidence type="ECO:0000256" key="6">
    <source>
        <dbReference type="SAM" id="Phobius"/>
    </source>
</evidence>
<protein>
    <submittedName>
        <fullName evidence="8">Type II secretion system F family protein</fullName>
    </submittedName>
</protein>
<sequence length="288" mass="29981">MTGQVLLSVLAGAGAGAGLLLIVSGLRRGGDDREHRERLGRGPRADRRTLVRLAASLAAAAAVALLTRWPVGTALAGLAGWFLPGVLGPDREHARTVERIEAVASWAEMLRDVLVTPTRLQQVVTATAPIAPQAIRSRIVWCAARVDRGEPLPDALRQLAAELADPTGDLVCSALVLAAGRRTDRLGDLLGALADTARAHAALRLRVADARARARASARAIVVATAAAAGALVVFNREFLAPYDTVDGQFVLLVTGLVCAASFLLLHRTGRIADPPRLPPSGTGGGEG</sequence>
<dbReference type="PANTHER" id="PTHR35007">
    <property type="entry name" value="INTEGRAL MEMBRANE PROTEIN-RELATED"/>
    <property type="match status" value="1"/>
</dbReference>
<feature type="domain" description="Type II secretion system protein GspF" evidence="7">
    <location>
        <begin position="121"/>
        <end position="230"/>
    </location>
</feature>
<proteinExistence type="predicted"/>
<evidence type="ECO:0000256" key="2">
    <source>
        <dbReference type="ARBA" id="ARBA00022475"/>
    </source>
</evidence>
<dbReference type="EMBL" id="BAAAUT010000094">
    <property type="protein sequence ID" value="GAA3165991.1"/>
    <property type="molecule type" value="Genomic_DNA"/>
</dbReference>
<dbReference type="InterPro" id="IPR018076">
    <property type="entry name" value="T2SS_GspF_dom"/>
</dbReference>
<keyword evidence="9" id="KW-1185">Reference proteome</keyword>
<evidence type="ECO:0000256" key="1">
    <source>
        <dbReference type="ARBA" id="ARBA00004651"/>
    </source>
</evidence>
<dbReference type="Proteomes" id="UP001500320">
    <property type="component" value="Unassembled WGS sequence"/>
</dbReference>
<comment type="subcellular location">
    <subcellularLocation>
        <location evidence="1">Cell membrane</location>
        <topology evidence="1">Multi-pass membrane protein</topology>
    </subcellularLocation>
</comment>
<keyword evidence="4 6" id="KW-1133">Transmembrane helix</keyword>
<evidence type="ECO:0000259" key="7">
    <source>
        <dbReference type="Pfam" id="PF00482"/>
    </source>
</evidence>
<dbReference type="Pfam" id="PF00482">
    <property type="entry name" value="T2SSF"/>
    <property type="match status" value="1"/>
</dbReference>
<feature type="transmembrane region" description="Helical" evidence="6">
    <location>
        <begin position="248"/>
        <end position="267"/>
    </location>
</feature>
<evidence type="ECO:0000256" key="4">
    <source>
        <dbReference type="ARBA" id="ARBA00022989"/>
    </source>
</evidence>